<feature type="compositionally biased region" description="Low complexity" evidence="12">
    <location>
        <begin position="337"/>
        <end position="347"/>
    </location>
</feature>
<feature type="compositionally biased region" description="Acidic residues" evidence="12">
    <location>
        <begin position="303"/>
        <end position="313"/>
    </location>
</feature>
<gene>
    <name evidence="14" type="ORF">Q5P01_010179</name>
</gene>
<organism evidence="14 15">
    <name type="scientific">Channa striata</name>
    <name type="common">Snakehead murrel</name>
    <name type="synonym">Ophicephalus striatus</name>
    <dbReference type="NCBI Taxonomy" id="64152"/>
    <lineage>
        <taxon>Eukaryota</taxon>
        <taxon>Metazoa</taxon>
        <taxon>Chordata</taxon>
        <taxon>Craniata</taxon>
        <taxon>Vertebrata</taxon>
        <taxon>Euteleostomi</taxon>
        <taxon>Actinopterygii</taxon>
        <taxon>Neopterygii</taxon>
        <taxon>Teleostei</taxon>
        <taxon>Neoteleostei</taxon>
        <taxon>Acanthomorphata</taxon>
        <taxon>Anabantaria</taxon>
        <taxon>Anabantiformes</taxon>
        <taxon>Channoidei</taxon>
        <taxon>Channidae</taxon>
        <taxon>Channa</taxon>
    </lineage>
</organism>
<feature type="region of interest" description="Disordered" evidence="12">
    <location>
        <begin position="361"/>
        <end position="406"/>
    </location>
</feature>
<feature type="domain" description="BHLH" evidence="13">
    <location>
        <begin position="189"/>
        <end position="240"/>
    </location>
</feature>
<feature type="compositionally biased region" description="Polar residues" evidence="12">
    <location>
        <begin position="115"/>
        <end position="124"/>
    </location>
</feature>
<dbReference type="SMART" id="SM00353">
    <property type="entry name" value="HLH"/>
    <property type="match status" value="1"/>
</dbReference>
<feature type="compositionally biased region" description="Pro residues" evidence="12">
    <location>
        <begin position="368"/>
        <end position="378"/>
    </location>
</feature>
<dbReference type="PANTHER" id="PTHR11969:SF97">
    <property type="entry name" value="MAX-BINDING PROTEIN MNT ISOFORM X1"/>
    <property type="match status" value="1"/>
</dbReference>
<keyword evidence="15" id="KW-1185">Reference proteome</keyword>
<keyword evidence="2" id="KW-0678">Repressor</keyword>
<dbReference type="InterPro" id="IPR036638">
    <property type="entry name" value="HLH_DNA-bd_sf"/>
</dbReference>
<evidence type="ECO:0000256" key="2">
    <source>
        <dbReference type="ARBA" id="ARBA00022491"/>
    </source>
</evidence>
<reference evidence="14" key="1">
    <citation type="submission" date="2023-07" db="EMBL/GenBank/DDBJ databases">
        <title>Chromosome-level Genome Assembly of Striped Snakehead (Channa striata).</title>
        <authorList>
            <person name="Liu H."/>
        </authorList>
    </citation>
    <scope>NUCLEOTIDE SEQUENCE</scope>
    <source>
        <strain evidence="14">Gz</strain>
        <tissue evidence="14">Muscle</tissue>
    </source>
</reference>
<evidence type="ECO:0000313" key="14">
    <source>
        <dbReference type="EMBL" id="KAK2847180.1"/>
    </source>
</evidence>
<dbReference type="SUPFAM" id="SSF47459">
    <property type="entry name" value="HLH, helix-loop-helix DNA-binding domain"/>
    <property type="match status" value="1"/>
</dbReference>
<dbReference type="GO" id="GO:0005634">
    <property type="term" value="C:nucleus"/>
    <property type="evidence" value="ECO:0007669"/>
    <property type="project" value="UniProtKB-SubCell"/>
</dbReference>
<dbReference type="InterPro" id="IPR011598">
    <property type="entry name" value="bHLH_dom"/>
</dbReference>
<accession>A0AA88SSX3</accession>
<feature type="region of interest" description="Disordered" evidence="12">
    <location>
        <begin position="163"/>
        <end position="194"/>
    </location>
</feature>
<evidence type="ECO:0000256" key="9">
    <source>
        <dbReference type="ARBA" id="ARBA00070444"/>
    </source>
</evidence>
<dbReference type="PANTHER" id="PTHR11969">
    <property type="entry name" value="MAX DIMERIZATION, MAD"/>
    <property type="match status" value="1"/>
</dbReference>
<feature type="region of interest" description="Disordered" evidence="12">
    <location>
        <begin position="286"/>
        <end position="347"/>
    </location>
</feature>
<proteinExistence type="predicted"/>
<dbReference type="FunFam" id="4.10.280.10:FF:000034">
    <property type="entry name" value="MAX network transcriptional repressor"/>
    <property type="match status" value="1"/>
</dbReference>
<dbReference type="GO" id="GO:0000981">
    <property type="term" value="F:DNA-binding transcription factor activity, RNA polymerase II-specific"/>
    <property type="evidence" value="ECO:0007669"/>
    <property type="project" value="TreeGrafter"/>
</dbReference>
<dbReference type="CDD" id="cd11402">
    <property type="entry name" value="bHLHzip_Mnt"/>
    <property type="match status" value="1"/>
</dbReference>
<evidence type="ECO:0000259" key="13">
    <source>
        <dbReference type="PROSITE" id="PS50888"/>
    </source>
</evidence>
<dbReference type="PROSITE" id="PS50888">
    <property type="entry name" value="BHLH"/>
    <property type="match status" value="1"/>
</dbReference>
<feature type="compositionally biased region" description="Basic and acidic residues" evidence="12">
    <location>
        <begin position="172"/>
        <end position="183"/>
    </location>
</feature>
<dbReference type="EMBL" id="JAUPFM010000007">
    <property type="protein sequence ID" value="KAK2847180.1"/>
    <property type="molecule type" value="Genomic_DNA"/>
</dbReference>
<dbReference type="Proteomes" id="UP001187415">
    <property type="component" value="Unassembled WGS sequence"/>
</dbReference>
<evidence type="ECO:0000256" key="7">
    <source>
        <dbReference type="ARBA" id="ARBA00057176"/>
    </source>
</evidence>
<keyword evidence="4" id="KW-0238">DNA-binding</keyword>
<evidence type="ECO:0000313" key="15">
    <source>
        <dbReference type="Proteomes" id="UP001187415"/>
    </source>
</evidence>
<comment type="caution">
    <text evidence="14">The sequence shown here is derived from an EMBL/GenBank/DDBJ whole genome shotgun (WGS) entry which is preliminary data.</text>
</comment>
<dbReference type="GO" id="GO:0046983">
    <property type="term" value="F:protein dimerization activity"/>
    <property type="evidence" value="ECO:0007669"/>
    <property type="project" value="InterPro"/>
</dbReference>
<feature type="region of interest" description="Disordered" evidence="12">
    <location>
        <begin position="35"/>
        <end position="128"/>
    </location>
</feature>
<evidence type="ECO:0000256" key="5">
    <source>
        <dbReference type="ARBA" id="ARBA00023163"/>
    </source>
</evidence>
<dbReference type="Gene3D" id="4.10.280.10">
    <property type="entry name" value="Helix-loop-helix DNA-binding domain"/>
    <property type="match status" value="1"/>
</dbReference>
<dbReference type="Pfam" id="PF00010">
    <property type="entry name" value="HLH"/>
    <property type="match status" value="1"/>
</dbReference>
<protein>
    <recommendedName>
        <fullName evidence="9">Max-binding protein MNT</fullName>
    </recommendedName>
    <alternativeName>
        <fullName evidence="10">Myc antagonist MNT</fullName>
    </alternativeName>
</protein>
<keyword evidence="6" id="KW-0539">Nucleus</keyword>
<evidence type="ECO:0000256" key="10">
    <source>
        <dbReference type="ARBA" id="ARBA00083368"/>
    </source>
</evidence>
<feature type="coiled-coil region" evidence="11">
    <location>
        <begin position="237"/>
        <end position="278"/>
    </location>
</feature>
<comment type="function">
    <text evidence="7">Binds DNA as a heterodimer with MAX and represses transcription. Binds to the canonical E box sequence 5'-CACGTG-3' and, with higher affinity, to 5'-CACGCG-3'.</text>
</comment>
<comment type="subunit">
    <text evidence="8">Efficient DNA binding requires dimerization with another bHLH protein. Binds DNA as a homodimer or a heterodimer with MAX.</text>
</comment>
<evidence type="ECO:0000256" key="8">
    <source>
        <dbReference type="ARBA" id="ARBA00062701"/>
    </source>
</evidence>
<keyword evidence="11" id="KW-0175">Coiled coil</keyword>
<dbReference type="AlphaFoldDB" id="A0AA88SSX3"/>
<keyword evidence="5" id="KW-0804">Transcription</keyword>
<name>A0AA88SSX3_CHASR</name>
<evidence type="ECO:0000256" key="1">
    <source>
        <dbReference type="ARBA" id="ARBA00004123"/>
    </source>
</evidence>
<keyword evidence="3" id="KW-0805">Transcription regulation</keyword>
<feature type="compositionally biased region" description="Polar residues" evidence="12">
    <location>
        <begin position="318"/>
        <end position="331"/>
    </location>
</feature>
<feature type="compositionally biased region" description="Low complexity" evidence="12">
    <location>
        <begin position="48"/>
        <end position="58"/>
    </location>
</feature>
<dbReference type="GO" id="GO:0000978">
    <property type="term" value="F:RNA polymerase II cis-regulatory region sequence-specific DNA binding"/>
    <property type="evidence" value="ECO:0007669"/>
    <property type="project" value="TreeGrafter"/>
</dbReference>
<evidence type="ECO:0000256" key="6">
    <source>
        <dbReference type="ARBA" id="ARBA00023242"/>
    </source>
</evidence>
<sequence>MSIETLLEAAKFLELQAQQQQKAREDELKEKLRLEHLTEQRVPGVNCSPTLPVTTLSPPAAPPLASPRRDPHSPQEQSATALPCPPHPKPDHLTSVLTANHRQPIQNHHHHPPQLITQTSNTKLQQQANQQLVQRYPGSIVSPPQQHALLPQSGAVLRQAPLQNCPISRGSPPHDGRQLDNKKRPGGAGTREVHNKLEKNRRAHLKECFETLKKNIPNIDEKKTSNLSVLRSALRYIQTLKRKEKEYEHDMERLAREKIAMQQRLAELKNELNQWMDAIEIDRVVRQTVQPEEDQASTSTASEGEEMDEDADDEASRKAQTALPTVPQTTKPELHKTATPALTPSLAPTTTASSLIAQHIQHKAPLHQPQPHPLPVTSPQPVSKPAAPPVLAATTSSTPTTPSQPLIPTQTQMMTTPSLHPTVIAHASVSHPSVIQAVNHVIQGGGHKHITHLAPSTTTSSVHLAPGHQPIGHITVHPVAHLSQHLPALYPQPVAVTQPTVVGHITHTLNHTHPQVNATTPSQAAATIVGKQTAVSTQMVAHHPQLVGPTVLNPVTMVTMPSFPISTLKLA</sequence>
<evidence type="ECO:0000256" key="3">
    <source>
        <dbReference type="ARBA" id="ARBA00023015"/>
    </source>
</evidence>
<feature type="coiled-coil region" evidence="11">
    <location>
        <begin position="3"/>
        <end position="35"/>
    </location>
</feature>
<comment type="subcellular location">
    <subcellularLocation>
        <location evidence="1">Nucleus</location>
    </subcellularLocation>
</comment>
<feature type="compositionally biased region" description="Low complexity" evidence="12">
    <location>
        <begin position="389"/>
        <end position="406"/>
    </location>
</feature>
<evidence type="ECO:0000256" key="12">
    <source>
        <dbReference type="SAM" id="MobiDB-lite"/>
    </source>
</evidence>
<evidence type="ECO:0000256" key="4">
    <source>
        <dbReference type="ARBA" id="ARBA00023125"/>
    </source>
</evidence>
<evidence type="ECO:0000256" key="11">
    <source>
        <dbReference type="SAM" id="Coils"/>
    </source>
</evidence>